<protein>
    <recommendedName>
        <fullName evidence="7">sn-1-specific diacylglycerol lipase ABHD11</fullName>
        <ecNumber evidence="3">3.1.1.116</ecNumber>
    </recommendedName>
    <alternativeName>
        <fullName evidence="4">Alpha/beta hydrolase domain-containing protein 11</fullName>
    </alternativeName>
</protein>
<dbReference type="EnsemblMetazoa" id="ISCW006915-RA">
    <property type="protein sequence ID" value="ISCW006915-PA"/>
    <property type="gene ID" value="ISCW006915"/>
</dbReference>
<dbReference type="InterPro" id="IPR029058">
    <property type="entry name" value="AB_hydrolase_fold"/>
</dbReference>
<keyword evidence="15" id="KW-1185">Reference proteome</keyword>
<dbReference type="FunCoup" id="B7PTF5">
    <property type="interactions" value="1176"/>
</dbReference>
<dbReference type="EMBL" id="ABJB010180214">
    <property type="status" value="NOT_ANNOTATED_CDS"/>
    <property type="molecule type" value="Genomic_DNA"/>
</dbReference>
<organism>
    <name type="scientific">Ixodes scapularis</name>
    <name type="common">Black-legged tick</name>
    <name type="synonym">Deer tick</name>
    <dbReference type="NCBI Taxonomy" id="6945"/>
    <lineage>
        <taxon>Eukaryota</taxon>
        <taxon>Metazoa</taxon>
        <taxon>Ecdysozoa</taxon>
        <taxon>Arthropoda</taxon>
        <taxon>Chelicerata</taxon>
        <taxon>Arachnida</taxon>
        <taxon>Acari</taxon>
        <taxon>Parasitiformes</taxon>
        <taxon>Ixodida</taxon>
        <taxon>Ixodoidea</taxon>
        <taxon>Ixodidae</taxon>
        <taxon>Ixodinae</taxon>
        <taxon>Ixodes</taxon>
    </lineage>
</organism>
<evidence type="ECO:0000256" key="10">
    <source>
        <dbReference type="ARBA" id="ARBA00048513"/>
    </source>
</evidence>
<proteinExistence type="evidence at protein level"/>
<evidence type="ECO:0007829" key="16">
    <source>
        <dbReference type="PeptideAtlas" id="B7PTF5"/>
    </source>
</evidence>
<keyword evidence="16" id="KW-1267">Proteomics identification</keyword>
<dbReference type="Proteomes" id="UP000001555">
    <property type="component" value="Unassembled WGS sequence"/>
</dbReference>
<comment type="catalytic activity">
    <reaction evidence="8">
        <text>1-octadecanoyl-2-(4Z,7Z,10Z,13Z,16Z,19Z-docosahexaenoyl)-sn-glycerol + H2O = 2-(4Z,7Z,10Z,13Z,16Z,19Z-docosahexaenoyl)-glycerol + octadecanoate + H(+)</text>
        <dbReference type="Rhea" id="RHEA:77107"/>
        <dbReference type="ChEBI" id="CHEBI:15377"/>
        <dbReference type="ChEBI" id="CHEBI:15378"/>
        <dbReference type="ChEBI" id="CHEBI:25629"/>
        <dbReference type="ChEBI" id="CHEBI:77129"/>
        <dbReference type="ChEBI" id="CHEBI:186738"/>
    </reaction>
</comment>
<dbReference type="AlphaFoldDB" id="B7PTF5"/>
<comment type="similarity">
    <text evidence="1">Belongs to the AB hydrolase superfamily.</text>
</comment>
<comment type="catalytic activity">
    <reaction evidence="10">
        <text>1-octadecanoyl-2-(9Z-octadecenoyl)-sn-glycerol + H2O = 2-(9Z-octadecenoyl)-glycerol + octadecanoate + H(+)</text>
        <dbReference type="Rhea" id="RHEA:77103"/>
        <dbReference type="ChEBI" id="CHEBI:15377"/>
        <dbReference type="ChEBI" id="CHEBI:15378"/>
        <dbReference type="ChEBI" id="CHEBI:25629"/>
        <dbReference type="ChEBI" id="CHEBI:73990"/>
        <dbReference type="ChEBI" id="CHEBI:75468"/>
    </reaction>
</comment>
<reference evidence="13 15" key="1">
    <citation type="submission" date="2008-03" db="EMBL/GenBank/DDBJ databases">
        <title>Annotation of Ixodes scapularis.</title>
        <authorList>
            <consortium name="Ixodes scapularis Genome Project Consortium"/>
            <person name="Caler E."/>
            <person name="Hannick L.I."/>
            <person name="Bidwell S."/>
            <person name="Joardar V."/>
            <person name="Thiagarajan M."/>
            <person name="Amedeo P."/>
            <person name="Galinsky K.J."/>
            <person name="Schobel S."/>
            <person name="Inman J."/>
            <person name="Hostetler J."/>
            <person name="Miller J."/>
            <person name="Hammond M."/>
            <person name="Megy K."/>
            <person name="Lawson D."/>
            <person name="Kodira C."/>
            <person name="Sutton G."/>
            <person name="Meyer J."/>
            <person name="Hill C.A."/>
            <person name="Birren B."/>
            <person name="Nene V."/>
            <person name="Collins F."/>
            <person name="Alarcon-Chaidez F."/>
            <person name="Wikel S."/>
            <person name="Strausberg R."/>
        </authorList>
    </citation>
    <scope>NUCLEOTIDE SEQUENCE [LARGE SCALE GENOMIC DNA]</scope>
    <source>
        <strain evidence="15">Wikel</strain>
        <strain evidence="13">Wikel colony</strain>
    </source>
</reference>
<dbReference type="InterPro" id="IPR000073">
    <property type="entry name" value="AB_hydrolase_1"/>
</dbReference>
<evidence type="ECO:0000256" key="1">
    <source>
        <dbReference type="ARBA" id="ARBA00008645"/>
    </source>
</evidence>
<dbReference type="SUPFAM" id="SSF53474">
    <property type="entry name" value="alpha/beta-Hydrolases"/>
    <property type="match status" value="1"/>
</dbReference>
<dbReference type="VEuPathDB" id="VectorBase:ISCW006915"/>
<evidence type="ECO:0000313" key="14">
    <source>
        <dbReference type="EnsemblMetazoa" id="ISCW006915-PA"/>
    </source>
</evidence>
<evidence type="ECO:0000256" key="7">
    <source>
        <dbReference type="ARBA" id="ARBA00044064"/>
    </source>
</evidence>
<evidence type="ECO:0000256" key="5">
    <source>
        <dbReference type="ARBA" id="ARBA00043667"/>
    </source>
</evidence>
<dbReference type="PANTHER" id="PTHR46118">
    <property type="entry name" value="PROTEIN ABHD11"/>
    <property type="match status" value="1"/>
</dbReference>
<reference evidence="14" key="2">
    <citation type="submission" date="2020-05" db="UniProtKB">
        <authorList>
            <consortium name="EnsemblMetazoa"/>
        </authorList>
    </citation>
    <scope>IDENTIFICATION</scope>
    <source>
        <strain evidence="14">wikel</strain>
    </source>
</reference>
<sequence length="281" mass="31675">VSLSYASYESTSTECSRAPVVILHGLFGSKTNWKSISKAMVRTTGRKASKLSLVYALDTRNHGDSPHTEDMDYLLMATDLELFCKERGLHEAAILGHSMGGRVAMTFALTRPSMVERLVVVDVAPTFMPTTVDGEVLTYLRAMRETLKHISPEMSSPAARKEAEKHLGSVVQEYGVLQFLLTNLRKGEHSYEWQFNAETLESCMRNITQMPELKGLTYDGRVLFICGRNSIFVREEHHGPIRERFPKADIVYVENAGHWVQADKPAEFLELVTNFLKDDDT</sequence>
<comment type="catalytic activity">
    <reaction evidence="9">
        <text>1,2-didecanoylglycerol + H2O = decanoylglycerol + decanoate + H(+)</text>
        <dbReference type="Rhea" id="RHEA:48596"/>
        <dbReference type="ChEBI" id="CHEBI:11152"/>
        <dbReference type="ChEBI" id="CHEBI:15377"/>
        <dbReference type="ChEBI" id="CHEBI:15378"/>
        <dbReference type="ChEBI" id="CHEBI:27689"/>
        <dbReference type="ChEBI" id="CHEBI:90605"/>
    </reaction>
</comment>
<gene>
    <name evidence="13" type="ORF">IscW_ISCW006915</name>
</gene>
<evidence type="ECO:0000259" key="12">
    <source>
        <dbReference type="Pfam" id="PF00561"/>
    </source>
</evidence>
<dbReference type="PANTHER" id="PTHR46118:SF4">
    <property type="entry name" value="PROTEIN ABHD11"/>
    <property type="match status" value="1"/>
</dbReference>
<dbReference type="GO" id="GO:0052689">
    <property type="term" value="F:carboxylic ester hydrolase activity"/>
    <property type="evidence" value="ECO:0000318"/>
    <property type="project" value="GO_Central"/>
</dbReference>
<accession>B7PTF5</accession>
<dbReference type="EMBL" id="DS785531">
    <property type="protein sequence ID" value="EEC09877.1"/>
    <property type="molecule type" value="Genomic_DNA"/>
</dbReference>
<dbReference type="VEuPathDB" id="VectorBase:ISCI006915"/>
<feature type="domain" description="AB hydrolase-1" evidence="12">
    <location>
        <begin position="19"/>
        <end position="265"/>
    </location>
</feature>
<name>B7PTF5_IXOSC</name>
<evidence type="ECO:0000256" key="2">
    <source>
        <dbReference type="ARBA" id="ARBA00022801"/>
    </source>
</evidence>
<dbReference type="GO" id="GO:0006629">
    <property type="term" value="P:lipid metabolic process"/>
    <property type="evidence" value="ECO:0000318"/>
    <property type="project" value="GO_Central"/>
</dbReference>
<evidence type="ECO:0000256" key="8">
    <source>
        <dbReference type="ARBA" id="ARBA00048283"/>
    </source>
</evidence>
<evidence type="ECO:0000256" key="4">
    <source>
        <dbReference type="ARBA" id="ARBA00042703"/>
    </source>
</evidence>
<dbReference type="STRING" id="6945.B7PTF5"/>
<keyword evidence="2 13" id="KW-0378">Hydrolase</keyword>
<dbReference type="PaxDb" id="6945-B7PTF5"/>
<comment type="catalytic activity">
    <reaction evidence="11">
        <text>1-octadecanoyl-2-(5Z,8Z,11Z,14Z-eicosatetraenoyl)-sn-glycerol + H2O = 2-(5Z,8Z,11Z,14Z-eicosatetraenoyl)-glycerol + octadecanoate + H(+)</text>
        <dbReference type="Rhea" id="RHEA:38507"/>
        <dbReference type="ChEBI" id="CHEBI:15377"/>
        <dbReference type="ChEBI" id="CHEBI:15378"/>
        <dbReference type="ChEBI" id="CHEBI:25629"/>
        <dbReference type="ChEBI" id="CHEBI:52392"/>
        <dbReference type="ChEBI" id="CHEBI:75728"/>
    </reaction>
</comment>
<dbReference type="OrthoDB" id="6424307at2759"/>
<comment type="catalytic activity">
    <reaction evidence="5">
        <text>a 1,2-diacyl-sn-glycerol + H2O = a 2-acylglycerol + a fatty acid + H(+)</text>
        <dbReference type="Rhea" id="RHEA:33275"/>
        <dbReference type="ChEBI" id="CHEBI:15377"/>
        <dbReference type="ChEBI" id="CHEBI:15378"/>
        <dbReference type="ChEBI" id="CHEBI:17389"/>
        <dbReference type="ChEBI" id="CHEBI:17815"/>
        <dbReference type="ChEBI" id="CHEBI:28868"/>
        <dbReference type="EC" id="3.1.1.116"/>
    </reaction>
</comment>
<dbReference type="VEuPathDB" id="VectorBase:ISCP_012797"/>
<feature type="non-terminal residue" evidence="13">
    <location>
        <position position="1"/>
    </location>
</feature>
<dbReference type="EMBL" id="ABJB010828334">
    <property type="status" value="NOT_ANNOTATED_CDS"/>
    <property type="molecule type" value="Genomic_DNA"/>
</dbReference>
<dbReference type="GO" id="GO:0005739">
    <property type="term" value="C:mitochondrion"/>
    <property type="evidence" value="ECO:0000318"/>
    <property type="project" value="GO_Central"/>
</dbReference>
<evidence type="ECO:0000256" key="11">
    <source>
        <dbReference type="ARBA" id="ARBA00048919"/>
    </source>
</evidence>
<dbReference type="Gene3D" id="3.40.50.1820">
    <property type="entry name" value="alpha/beta hydrolase"/>
    <property type="match status" value="1"/>
</dbReference>
<dbReference type="HOGENOM" id="CLU_020336_53_0_1"/>
<evidence type="ECO:0000256" key="6">
    <source>
        <dbReference type="ARBA" id="ARBA00043742"/>
    </source>
</evidence>
<dbReference type="Pfam" id="PF00561">
    <property type="entry name" value="Abhydrolase_1"/>
    <property type="match status" value="1"/>
</dbReference>
<comment type="catalytic activity">
    <reaction evidence="6">
        <text>a 1,3-diacyl-sn-glycerol + H2O = a 1-acyl-sn-glycerol + a fatty acid + H(+)</text>
        <dbReference type="Rhea" id="RHEA:38503"/>
        <dbReference type="ChEBI" id="CHEBI:15377"/>
        <dbReference type="ChEBI" id="CHEBI:15378"/>
        <dbReference type="ChEBI" id="CHEBI:28868"/>
        <dbReference type="ChEBI" id="CHEBI:64683"/>
        <dbReference type="ChEBI" id="CHEBI:77272"/>
    </reaction>
</comment>
<evidence type="ECO:0000313" key="15">
    <source>
        <dbReference type="Proteomes" id="UP000001555"/>
    </source>
</evidence>
<evidence type="ECO:0000313" key="13">
    <source>
        <dbReference type="EMBL" id="EEC09877.1"/>
    </source>
</evidence>
<dbReference type="EC" id="3.1.1.116" evidence="3"/>
<evidence type="ECO:0000256" key="9">
    <source>
        <dbReference type="ARBA" id="ARBA00048504"/>
    </source>
</evidence>
<evidence type="ECO:0000256" key="3">
    <source>
        <dbReference type="ARBA" id="ARBA00026104"/>
    </source>
</evidence>